<feature type="region of interest" description="Disordered" evidence="1">
    <location>
        <begin position="1"/>
        <end position="37"/>
    </location>
</feature>
<evidence type="ECO:0008006" key="4">
    <source>
        <dbReference type="Google" id="ProtNLM"/>
    </source>
</evidence>
<evidence type="ECO:0000256" key="1">
    <source>
        <dbReference type="SAM" id="MobiDB-lite"/>
    </source>
</evidence>
<evidence type="ECO:0000313" key="3">
    <source>
        <dbReference type="EMBL" id="CAE0413439.1"/>
    </source>
</evidence>
<protein>
    <recommendedName>
        <fullName evidence="4">Transmembrane protein</fullName>
    </recommendedName>
</protein>
<accession>A0A7S3P506</accession>
<name>A0A7S3P506_9STRA</name>
<feature type="transmembrane region" description="Helical" evidence="2">
    <location>
        <begin position="354"/>
        <end position="373"/>
    </location>
</feature>
<gene>
    <name evidence="3" type="ORF">ACOF00016_LOCUS10695</name>
</gene>
<evidence type="ECO:0000256" key="2">
    <source>
        <dbReference type="SAM" id="Phobius"/>
    </source>
</evidence>
<dbReference type="AlphaFoldDB" id="A0A7S3P506"/>
<feature type="transmembrane region" description="Helical" evidence="2">
    <location>
        <begin position="254"/>
        <end position="274"/>
    </location>
</feature>
<feature type="transmembrane region" description="Helical" evidence="2">
    <location>
        <begin position="380"/>
        <end position="403"/>
    </location>
</feature>
<proteinExistence type="predicted"/>
<organism evidence="3">
    <name type="scientific">Amphora coffeiformis</name>
    <dbReference type="NCBI Taxonomy" id="265554"/>
    <lineage>
        <taxon>Eukaryota</taxon>
        <taxon>Sar</taxon>
        <taxon>Stramenopiles</taxon>
        <taxon>Ochrophyta</taxon>
        <taxon>Bacillariophyta</taxon>
        <taxon>Bacillariophyceae</taxon>
        <taxon>Bacillariophycidae</taxon>
        <taxon>Thalassiophysales</taxon>
        <taxon>Catenulaceae</taxon>
        <taxon>Amphora</taxon>
    </lineage>
</organism>
<keyword evidence="2" id="KW-0472">Membrane</keyword>
<keyword evidence="2" id="KW-1133">Transmembrane helix</keyword>
<sequence>MLADTSLPPSPNHAEEEDDIYDDYEEDDDEEDDRDPHAALVDHVRSDNRNNREALAYLLRYETMVRQQEAEDMATLAHLRPCLERLNELLPPETRQQLEAKKGGSPTTTSKDDPDIVWTRQISYRGLRKALEVLELQGPTEFMTTDRQLMMILRLLTQSDREKSSLTWAELVQCYKTCIAGMTTLQHLPNADETRQRARDRTLAMLSLFEPQSRLWSASPLAPVRPMANTSALHRPQRSSFAPPRVVKTRKIRYIGWFVACLVVFSTAGLYYQYWQQQNTVTATLEQQPTVTHTKRSGSQPVATFKPAPTFTVRTLVPTSMTTSSLMKGQPASFEPVEKEYFDELEEVGVTGPALLVATLGTPVMVVAVRTLLQQFGSGAAFVAAFSSVAAVGNVIVTAAGFLSLTSLFYSNLRAIVRGLRRLGSD</sequence>
<reference evidence="3" key="1">
    <citation type="submission" date="2021-01" db="EMBL/GenBank/DDBJ databases">
        <authorList>
            <person name="Corre E."/>
            <person name="Pelletier E."/>
            <person name="Niang G."/>
            <person name="Scheremetjew M."/>
            <person name="Finn R."/>
            <person name="Kale V."/>
            <person name="Holt S."/>
            <person name="Cochrane G."/>
            <person name="Meng A."/>
            <person name="Brown T."/>
            <person name="Cohen L."/>
        </authorList>
    </citation>
    <scope>NUCLEOTIDE SEQUENCE</scope>
    <source>
        <strain evidence="3">CCMP127</strain>
    </source>
</reference>
<dbReference type="EMBL" id="HBIM01013137">
    <property type="protein sequence ID" value="CAE0413439.1"/>
    <property type="molecule type" value="Transcribed_RNA"/>
</dbReference>
<keyword evidence="2" id="KW-0812">Transmembrane</keyword>
<feature type="compositionally biased region" description="Acidic residues" evidence="1">
    <location>
        <begin position="15"/>
        <end position="33"/>
    </location>
</feature>